<dbReference type="SUPFAM" id="SSF50249">
    <property type="entry name" value="Nucleic acid-binding proteins"/>
    <property type="match status" value="2"/>
</dbReference>
<accession>A0ABM1EF28</accession>
<evidence type="ECO:0000313" key="12">
    <source>
        <dbReference type="RefSeq" id="XP_014670799.1"/>
    </source>
</evidence>
<feature type="domain" description="Telomeric single stranded DNA binding POT1/Cdc13" evidence="10">
    <location>
        <begin position="399"/>
        <end position="536"/>
    </location>
</feature>
<dbReference type="Pfam" id="PF02765">
    <property type="entry name" value="POT1"/>
    <property type="match status" value="1"/>
</dbReference>
<proteinExistence type="inferred from homology"/>
<feature type="compositionally biased region" description="Polar residues" evidence="9">
    <location>
        <begin position="190"/>
        <end position="210"/>
    </location>
</feature>
<sequence length="858" mass="93564">MKIVRVVLKSSAGINDYTINGDGSETLEQLIPNGALHTTIKDLKRGLSKRYIKGKISWKGSLTAVGDNQISLKITDDNVCWKKKQHSPQTARGSQGKAPKDMVVLIDFSGSVALWVDQVTQLWDTVAVCNAMTRQCEDHQDMGVNQWKLEFVPAVSSQSRSSSYFFVDTRRKRLTGNVASMSLKVMGTQTPMEASAPEQSTTANNSNTAIASGASCTGGRFNKRKLDFTSTSQSKSKRHEQTGGTVFTKPAEKDDGVEKIRGSTAIQEILAALSISLNLGERNSIPSGEISMSQQGGTNTDQTVGIVTPEIMKSSFWENSKDLSNNLMANRESGCLEVNSDLSEAMPTRVESALRESSVSSSDSSTTEQSSNPIWLIGSPPVMDVTAGVISGMQRCNNTTLIKDLAVGSIASVWGIVKFLDEPKKTRGTDWMLNFGLVDGSTGEEEGDAVHCHVFAPTKQLLPQIYRRRDIVLLLHAKVTLFYGKLQLRETAATVALVFDEEPASSEQPRTGSADLLYSFTELDREQLSHYRELFKQTKSFAPVTTKKSLISDIKLNSYSDVYCQIVTVNVVHPDTMIVLNIWNGTELNRSLRVRGSAEEQARLTCESLQVTLPVHVTGSQAAIIASKLQVGDHVWLRNLHCLKASEVHQNIASGFTVVDLLMAHGSTIDREVVPLARISKEVQSLNMSLMNLHDEPEPVIASHPCGPLQESFNAEARVEREMSSTHQAEHGNIPAAAMPSRSLLVTCQVTSIREITEEDIGYTRITGSSDLARHSSSDVGVTHPPFRNVCGSLPITLHLMPCDTTNVQQLKVGQRIQITGGVCAEAADVTERGPLMMNRSCQGSITSRELLAVAEGN</sequence>
<evidence type="ECO:0000259" key="10">
    <source>
        <dbReference type="SMART" id="SM00976"/>
    </source>
</evidence>
<name>A0ABM1EF28_PRICU</name>
<evidence type="ECO:0000256" key="8">
    <source>
        <dbReference type="ARBA" id="ARBA00023242"/>
    </source>
</evidence>
<dbReference type="PANTHER" id="PTHR14513:SF0">
    <property type="entry name" value="PROTECTION OF TELOMERES PROTEIN 1"/>
    <property type="match status" value="1"/>
</dbReference>
<comment type="subcellular location">
    <subcellularLocation>
        <location evidence="2">Chromosome</location>
        <location evidence="2">Telomere</location>
    </subcellularLocation>
    <subcellularLocation>
        <location evidence="1">Nucleus</location>
    </subcellularLocation>
</comment>
<evidence type="ECO:0000256" key="9">
    <source>
        <dbReference type="SAM" id="MobiDB-lite"/>
    </source>
</evidence>
<dbReference type="InterPro" id="IPR011564">
    <property type="entry name" value="Telomer_end-bd_POT1/Cdc13"/>
</dbReference>
<dbReference type="PANTHER" id="PTHR14513">
    <property type="entry name" value="PROTECTION OF TELOMERES 1"/>
    <property type="match status" value="1"/>
</dbReference>
<organism evidence="11 12">
    <name type="scientific">Priapulus caudatus</name>
    <name type="common">Priapulid worm</name>
    <dbReference type="NCBI Taxonomy" id="37621"/>
    <lineage>
        <taxon>Eukaryota</taxon>
        <taxon>Metazoa</taxon>
        <taxon>Ecdysozoa</taxon>
        <taxon>Scalidophora</taxon>
        <taxon>Priapulida</taxon>
        <taxon>Priapulimorpha</taxon>
        <taxon>Priapulimorphida</taxon>
        <taxon>Priapulidae</taxon>
        <taxon>Priapulus</taxon>
    </lineage>
</organism>
<gene>
    <name evidence="12 13" type="primary">LOC106811613</name>
</gene>
<feature type="region of interest" description="Disordered" evidence="9">
    <location>
        <begin position="228"/>
        <end position="255"/>
    </location>
</feature>
<evidence type="ECO:0000256" key="3">
    <source>
        <dbReference type="ARBA" id="ARBA00008442"/>
    </source>
</evidence>
<reference evidence="12 13" key="1">
    <citation type="submission" date="2025-05" db="UniProtKB">
        <authorList>
            <consortium name="RefSeq"/>
        </authorList>
    </citation>
    <scope>IDENTIFICATION</scope>
</reference>
<dbReference type="Gene3D" id="2.40.50.140">
    <property type="entry name" value="Nucleic acid-binding proteins"/>
    <property type="match status" value="2"/>
</dbReference>
<keyword evidence="8" id="KW-0539">Nucleus</keyword>
<evidence type="ECO:0000256" key="6">
    <source>
        <dbReference type="ARBA" id="ARBA00022895"/>
    </source>
</evidence>
<comment type="similarity">
    <text evidence="3">Belongs to the telombin family.</text>
</comment>
<dbReference type="InterPro" id="IPR012340">
    <property type="entry name" value="NA-bd_OB-fold"/>
</dbReference>
<protein>
    <recommendedName>
        <fullName evidence="4">Protection of telomeres protein 1</fullName>
    </recommendedName>
</protein>
<evidence type="ECO:0000256" key="7">
    <source>
        <dbReference type="ARBA" id="ARBA00023125"/>
    </source>
</evidence>
<dbReference type="RefSeq" id="XP_014670800.1">
    <property type="nucleotide sequence ID" value="XM_014815314.1"/>
</dbReference>
<dbReference type="InterPro" id="IPR032042">
    <property type="entry name" value="POT1PC"/>
</dbReference>
<feature type="compositionally biased region" description="Low complexity" evidence="9">
    <location>
        <begin position="355"/>
        <end position="371"/>
    </location>
</feature>
<dbReference type="Pfam" id="PF16686">
    <property type="entry name" value="POT1PC"/>
    <property type="match status" value="1"/>
</dbReference>
<dbReference type="SMART" id="SM00976">
    <property type="entry name" value="Telo_bind"/>
    <property type="match status" value="1"/>
</dbReference>
<feature type="region of interest" description="Disordered" evidence="9">
    <location>
        <begin position="190"/>
        <end position="216"/>
    </location>
</feature>
<evidence type="ECO:0000256" key="2">
    <source>
        <dbReference type="ARBA" id="ARBA00004574"/>
    </source>
</evidence>
<evidence type="ECO:0000313" key="11">
    <source>
        <dbReference type="Proteomes" id="UP000695022"/>
    </source>
</evidence>
<evidence type="ECO:0000313" key="13">
    <source>
        <dbReference type="RefSeq" id="XP_014670800.1"/>
    </source>
</evidence>
<dbReference type="GeneID" id="106811613"/>
<keyword evidence="7" id="KW-0238">DNA-binding</keyword>
<feature type="region of interest" description="Disordered" evidence="9">
    <location>
        <begin position="347"/>
        <end position="373"/>
    </location>
</feature>
<evidence type="ECO:0000256" key="4">
    <source>
        <dbReference type="ARBA" id="ARBA00015253"/>
    </source>
</evidence>
<evidence type="ECO:0000256" key="5">
    <source>
        <dbReference type="ARBA" id="ARBA00022454"/>
    </source>
</evidence>
<dbReference type="RefSeq" id="XP_014670799.1">
    <property type="nucleotide sequence ID" value="XM_014815313.1"/>
</dbReference>
<keyword evidence="6" id="KW-0779">Telomere</keyword>
<keyword evidence="11" id="KW-1185">Reference proteome</keyword>
<dbReference type="InterPro" id="IPR028389">
    <property type="entry name" value="POT1"/>
</dbReference>
<keyword evidence="5" id="KW-0158">Chromosome</keyword>
<evidence type="ECO:0000256" key="1">
    <source>
        <dbReference type="ARBA" id="ARBA00004123"/>
    </source>
</evidence>
<dbReference type="Proteomes" id="UP000695022">
    <property type="component" value="Unplaced"/>
</dbReference>